<keyword evidence="5" id="KW-0539">Nucleus</keyword>
<evidence type="ECO:0000256" key="4">
    <source>
        <dbReference type="ARBA" id="ARBA00023163"/>
    </source>
</evidence>
<evidence type="ECO:0000256" key="2">
    <source>
        <dbReference type="ARBA" id="ARBA00022723"/>
    </source>
</evidence>
<evidence type="ECO:0000313" key="7">
    <source>
        <dbReference type="EMBL" id="RXW24453.1"/>
    </source>
</evidence>
<evidence type="ECO:0000256" key="5">
    <source>
        <dbReference type="ARBA" id="ARBA00023242"/>
    </source>
</evidence>
<comment type="subcellular location">
    <subcellularLocation>
        <location evidence="1">Nucleus</location>
    </subcellularLocation>
</comment>
<dbReference type="GO" id="GO:0005634">
    <property type="term" value="C:nucleus"/>
    <property type="evidence" value="ECO:0007669"/>
    <property type="project" value="UniProtKB-SubCell"/>
</dbReference>
<gene>
    <name evidence="7" type="ORF">EST38_g1456</name>
</gene>
<proteinExistence type="predicted"/>
<evidence type="ECO:0000256" key="6">
    <source>
        <dbReference type="SAM" id="MobiDB-lite"/>
    </source>
</evidence>
<organism evidence="7 8">
    <name type="scientific">Candolleomyces aberdarensis</name>
    <dbReference type="NCBI Taxonomy" id="2316362"/>
    <lineage>
        <taxon>Eukaryota</taxon>
        <taxon>Fungi</taxon>
        <taxon>Dikarya</taxon>
        <taxon>Basidiomycota</taxon>
        <taxon>Agaricomycotina</taxon>
        <taxon>Agaricomycetes</taxon>
        <taxon>Agaricomycetidae</taxon>
        <taxon>Agaricales</taxon>
        <taxon>Agaricineae</taxon>
        <taxon>Psathyrellaceae</taxon>
        <taxon>Candolleomyces</taxon>
    </lineage>
</organism>
<keyword evidence="2" id="KW-0479">Metal-binding</keyword>
<sequence>MDGTPFSLNRLKSPYDAWGELAAKLEHETFRAEFALDLVEVFFQIVHTRLPLLNPEEFRNRLGLQPSSVPSDERPLHPALVATVLAWGTKFSEHDLLVADRKRPGGQSFLAKTLIDRARDLAEALRVHRVPSTEHVVISLLIEPLQSQNPDDQNAYYRRKPILDDEDYDIDFYTAGPVSEEGSDGQNPGPSPREQLEFLGYYRAAHSLARTARQMSRQLWKPAVDSDGVPFEILLTSSNALSEWRDEYLSSVGVPANYSGTWDFVSAVSSCASDATYHVMWIILFNALDDFGIRELNGSPSPPPNISQIDAVKRKVVEEALHGALRIAGLAGVLTSNGYLRLDPAVMHVSCIQAGTFLARLGRPEVTNCIAGLEQYSYSYEEAGEQAREMRKLYEAVRNGESELNHMESVTPRMVGPQSVPQMDQPHQGEAPSTGHGHGSMMQQDAPSQPNGNGYSHNEPYSVYGR</sequence>
<dbReference type="AlphaFoldDB" id="A0A4Q2DW57"/>
<evidence type="ECO:0000256" key="1">
    <source>
        <dbReference type="ARBA" id="ARBA00004123"/>
    </source>
</evidence>
<dbReference type="EMBL" id="SDEE01000019">
    <property type="protein sequence ID" value="RXW24453.1"/>
    <property type="molecule type" value="Genomic_DNA"/>
</dbReference>
<evidence type="ECO:0000313" key="8">
    <source>
        <dbReference type="Proteomes" id="UP000290288"/>
    </source>
</evidence>
<dbReference type="PANTHER" id="PTHR47338:SF5">
    <property type="entry name" value="ZN(II)2CYS6 TRANSCRIPTION FACTOR (EUROFUNG)"/>
    <property type="match status" value="1"/>
</dbReference>
<dbReference type="InterPro" id="IPR050815">
    <property type="entry name" value="TF_fung"/>
</dbReference>
<dbReference type="GO" id="GO:0046872">
    <property type="term" value="F:metal ion binding"/>
    <property type="evidence" value="ECO:0007669"/>
    <property type="project" value="UniProtKB-KW"/>
</dbReference>
<accession>A0A4Q2DW57</accession>
<keyword evidence="8" id="KW-1185">Reference proteome</keyword>
<dbReference type="STRING" id="2316362.A0A4Q2DW57"/>
<evidence type="ECO:0000256" key="3">
    <source>
        <dbReference type="ARBA" id="ARBA00023015"/>
    </source>
</evidence>
<comment type="caution">
    <text evidence="7">The sequence shown here is derived from an EMBL/GenBank/DDBJ whole genome shotgun (WGS) entry which is preliminary data.</text>
</comment>
<protein>
    <submittedName>
        <fullName evidence="7">Uncharacterized protein</fullName>
    </submittedName>
</protein>
<name>A0A4Q2DW57_9AGAR</name>
<dbReference type="OrthoDB" id="2534600at2759"/>
<reference evidence="7 8" key="1">
    <citation type="submission" date="2019-01" db="EMBL/GenBank/DDBJ databases">
        <title>Draft genome sequence of Psathyrella aberdarensis IHI B618.</title>
        <authorList>
            <person name="Buettner E."/>
            <person name="Kellner H."/>
        </authorList>
    </citation>
    <scope>NUCLEOTIDE SEQUENCE [LARGE SCALE GENOMIC DNA]</scope>
    <source>
        <strain evidence="7 8">IHI B618</strain>
    </source>
</reference>
<feature type="region of interest" description="Disordered" evidence="6">
    <location>
        <begin position="413"/>
        <end position="466"/>
    </location>
</feature>
<dbReference type="Proteomes" id="UP000290288">
    <property type="component" value="Unassembled WGS sequence"/>
</dbReference>
<dbReference type="GO" id="GO:0000981">
    <property type="term" value="F:DNA-binding transcription factor activity, RNA polymerase II-specific"/>
    <property type="evidence" value="ECO:0007669"/>
    <property type="project" value="InterPro"/>
</dbReference>
<keyword evidence="3" id="KW-0805">Transcription regulation</keyword>
<keyword evidence="4" id="KW-0804">Transcription</keyword>
<dbReference type="PANTHER" id="PTHR47338">
    <property type="entry name" value="ZN(II)2CYS6 TRANSCRIPTION FACTOR (EUROFUNG)-RELATED"/>
    <property type="match status" value="1"/>
</dbReference>
<feature type="compositionally biased region" description="Polar residues" evidence="6">
    <location>
        <begin position="441"/>
        <end position="456"/>
    </location>
</feature>
<dbReference type="CDD" id="cd12148">
    <property type="entry name" value="fungal_TF_MHR"/>
    <property type="match status" value="1"/>
</dbReference>